<keyword evidence="3" id="KW-0653">Protein transport</keyword>
<accession>A0A9P4YSV3</accession>
<keyword evidence="3" id="KW-0256">Endoplasmic reticulum</keyword>
<evidence type="ECO:0000259" key="5">
    <source>
        <dbReference type="Pfam" id="PF07819"/>
    </source>
</evidence>
<evidence type="ECO:0000313" key="7">
    <source>
        <dbReference type="Proteomes" id="UP000749293"/>
    </source>
</evidence>
<feature type="compositionally biased region" description="Basic and acidic residues" evidence="4">
    <location>
        <begin position="31"/>
        <end position="40"/>
    </location>
</feature>
<reference evidence="6" key="1">
    <citation type="submission" date="2020-03" db="EMBL/GenBank/DDBJ databases">
        <title>Site-based positive gene gene selection in Geosmithia morbida across the United States reveals a broad range of putative effectors and factors for local host and environmental adapation.</title>
        <authorList>
            <person name="Onufrak A."/>
            <person name="Murdoch R.W."/>
            <person name="Gazis R."/>
            <person name="Huff M."/>
            <person name="Staton M."/>
            <person name="Klingeman W."/>
            <person name="Hadziabdic D."/>
        </authorList>
    </citation>
    <scope>NUCLEOTIDE SEQUENCE</scope>
    <source>
        <strain evidence="6">1262</strain>
    </source>
</reference>
<organism evidence="6 7">
    <name type="scientific">Geosmithia morbida</name>
    <dbReference type="NCBI Taxonomy" id="1094350"/>
    <lineage>
        <taxon>Eukaryota</taxon>
        <taxon>Fungi</taxon>
        <taxon>Dikarya</taxon>
        <taxon>Ascomycota</taxon>
        <taxon>Pezizomycotina</taxon>
        <taxon>Sordariomycetes</taxon>
        <taxon>Hypocreomycetidae</taxon>
        <taxon>Hypocreales</taxon>
        <taxon>Bionectriaceae</taxon>
        <taxon>Geosmithia</taxon>
    </lineage>
</organism>
<dbReference type="InterPro" id="IPR029058">
    <property type="entry name" value="AB_hydrolase_fold"/>
</dbReference>
<dbReference type="SUPFAM" id="SSF53474">
    <property type="entry name" value="alpha/beta-Hydrolases"/>
    <property type="match status" value="1"/>
</dbReference>
<name>A0A9P4YSV3_9HYPO</name>
<protein>
    <recommendedName>
        <fullName evidence="2 3">GPI inositol-deacylase</fullName>
        <ecNumber evidence="3">3.1.-.-</ecNumber>
    </recommendedName>
</protein>
<dbReference type="PANTHER" id="PTHR11440">
    <property type="entry name" value="LECITHIN-CHOLESTEROL ACYLTRANSFERASE-RELATED"/>
    <property type="match status" value="1"/>
</dbReference>
<evidence type="ECO:0000313" key="6">
    <source>
        <dbReference type="EMBL" id="KAF4121031.1"/>
    </source>
</evidence>
<dbReference type="AlphaFoldDB" id="A0A9P4YSV3"/>
<evidence type="ECO:0000256" key="3">
    <source>
        <dbReference type="RuleBase" id="RU365011"/>
    </source>
</evidence>
<dbReference type="Proteomes" id="UP000749293">
    <property type="component" value="Unassembled WGS sequence"/>
</dbReference>
<keyword evidence="3" id="KW-0813">Transport</keyword>
<feature type="compositionally biased region" description="Low complexity" evidence="4">
    <location>
        <begin position="154"/>
        <end position="167"/>
    </location>
</feature>
<dbReference type="InterPro" id="IPR012908">
    <property type="entry name" value="PGAP1-ab_dom-like"/>
</dbReference>
<feature type="domain" description="GPI inositol-deacylase PGAP1-like alpha/beta" evidence="5">
    <location>
        <begin position="167"/>
        <end position="213"/>
    </location>
</feature>
<feature type="region of interest" description="Disordered" evidence="4">
    <location>
        <begin position="1"/>
        <end position="40"/>
    </location>
</feature>
<comment type="subcellular location">
    <subcellularLocation>
        <location evidence="3">Endoplasmic reticulum membrane</location>
    </subcellularLocation>
</comment>
<comment type="function">
    <text evidence="1 3">Involved in inositol deacylation of GPI-anchored proteins which plays important roles in the quality control and ER-associated degradation of GPI-anchored proteins.</text>
</comment>
<dbReference type="GO" id="GO:0016788">
    <property type="term" value="F:hydrolase activity, acting on ester bonds"/>
    <property type="evidence" value="ECO:0007669"/>
    <property type="project" value="InterPro"/>
</dbReference>
<dbReference type="GeneID" id="55968747"/>
<evidence type="ECO:0000256" key="1">
    <source>
        <dbReference type="ARBA" id="ARBA00003496"/>
    </source>
</evidence>
<dbReference type="GO" id="GO:0005789">
    <property type="term" value="C:endoplasmic reticulum membrane"/>
    <property type="evidence" value="ECO:0007669"/>
    <property type="project" value="UniProtKB-SubCell"/>
</dbReference>
<keyword evidence="3" id="KW-0472">Membrane</keyword>
<dbReference type="EMBL" id="JAANYQ010000014">
    <property type="protein sequence ID" value="KAF4121031.1"/>
    <property type="molecule type" value="Genomic_DNA"/>
</dbReference>
<comment type="caution">
    <text evidence="6">The sequence shown here is derived from an EMBL/GenBank/DDBJ whole genome shotgun (WGS) entry which is preliminary data.</text>
</comment>
<proteinExistence type="inferred from homology"/>
<feature type="compositionally biased region" description="Low complexity" evidence="4">
    <location>
        <begin position="19"/>
        <end position="29"/>
    </location>
</feature>
<keyword evidence="7" id="KW-1185">Reference proteome</keyword>
<gene>
    <name evidence="6" type="ORF">GMORB2_2517</name>
</gene>
<dbReference type="Gene3D" id="3.40.50.1820">
    <property type="entry name" value="alpha/beta hydrolase"/>
    <property type="match status" value="1"/>
</dbReference>
<keyword evidence="3" id="KW-0378">Hydrolase</keyword>
<dbReference type="GO" id="GO:0015031">
    <property type="term" value="P:protein transport"/>
    <property type="evidence" value="ECO:0007669"/>
    <property type="project" value="UniProtKB-KW"/>
</dbReference>
<dbReference type="EC" id="3.1.-.-" evidence="3"/>
<feature type="region of interest" description="Disordered" evidence="4">
    <location>
        <begin position="131"/>
        <end position="170"/>
    </location>
</feature>
<comment type="similarity">
    <text evidence="3">Belongs to the GPI inositol-deacylase family.</text>
</comment>
<dbReference type="RefSeq" id="XP_035319683.1">
    <property type="nucleotide sequence ID" value="XM_035464497.1"/>
</dbReference>
<evidence type="ECO:0000256" key="2">
    <source>
        <dbReference type="ARBA" id="ARBA00015856"/>
    </source>
</evidence>
<dbReference type="OrthoDB" id="5592486at2759"/>
<sequence length="380" mass="41679">MNTRPIGSRMRTLRHCARQQRQLTTSRQRLGSKEDGEADAHDVRMRHLGRRISDDYAKVRDTYDTPKNIVVLAHGLLGFSELRVSRFLPAVQYWRGIKEALEARGARVICTTVPATSSIVERAERLRDEIDEAVGSSDDVNNDCNRDNRDGDNGNDNGNNNGNGSNDRLPKINVIAHSMGGLDARYMVSQSPPVRARVASLVTVSTPHRGSYIADMVQEAGWLTSAAMLSALVGAGLGSGQAFAQLTRRYVQGTFNPGTPDVPGVEYMSYGAEMTELSRASAAERHLPLGGGNPFRVAWRYMMEVEGANDGLVSVESARWREYLGTLVGVSHIDLINWSNRARWAAAESLGLGLTPRMAKTFNAVAFYLDVADMLAKRGL</sequence>
<evidence type="ECO:0000256" key="4">
    <source>
        <dbReference type="SAM" id="MobiDB-lite"/>
    </source>
</evidence>
<dbReference type="Pfam" id="PF07819">
    <property type="entry name" value="PGAP1"/>
    <property type="match status" value="1"/>
</dbReference>